<dbReference type="Proteomes" id="UP001141552">
    <property type="component" value="Unassembled WGS sequence"/>
</dbReference>
<organism evidence="1 2">
    <name type="scientific">Turnera subulata</name>
    <dbReference type="NCBI Taxonomy" id="218843"/>
    <lineage>
        <taxon>Eukaryota</taxon>
        <taxon>Viridiplantae</taxon>
        <taxon>Streptophyta</taxon>
        <taxon>Embryophyta</taxon>
        <taxon>Tracheophyta</taxon>
        <taxon>Spermatophyta</taxon>
        <taxon>Magnoliopsida</taxon>
        <taxon>eudicotyledons</taxon>
        <taxon>Gunneridae</taxon>
        <taxon>Pentapetalae</taxon>
        <taxon>rosids</taxon>
        <taxon>fabids</taxon>
        <taxon>Malpighiales</taxon>
        <taxon>Passifloraceae</taxon>
        <taxon>Turnera</taxon>
    </lineage>
</organism>
<reference evidence="1" key="2">
    <citation type="journal article" date="2023" name="Plants (Basel)">
        <title>Annotation of the Turnera subulata (Passifloraceae) Draft Genome Reveals the S-Locus Evolved after the Divergence of Turneroideae from Passifloroideae in a Stepwise Manner.</title>
        <authorList>
            <person name="Henning P.M."/>
            <person name="Roalson E.H."/>
            <person name="Mir W."/>
            <person name="McCubbin A.G."/>
            <person name="Shore J.S."/>
        </authorList>
    </citation>
    <scope>NUCLEOTIDE SEQUENCE</scope>
    <source>
        <strain evidence="1">F60SS</strain>
    </source>
</reference>
<proteinExistence type="predicted"/>
<evidence type="ECO:0000313" key="2">
    <source>
        <dbReference type="Proteomes" id="UP001141552"/>
    </source>
</evidence>
<accession>A0A9Q0IZR5</accession>
<dbReference type="EMBL" id="JAKUCV010007671">
    <property type="protein sequence ID" value="KAJ4822450.1"/>
    <property type="molecule type" value="Genomic_DNA"/>
</dbReference>
<gene>
    <name evidence="1" type="ORF">Tsubulata_007008</name>
</gene>
<dbReference type="AlphaFoldDB" id="A0A9Q0IZR5"/>
<reference evidence="1" key="1">
    <citation type="submission" date="2022-02" db="EMBL/GenBank/DDBJ databases">
        <authorList>
            <person name="Henning P.M."/>
            <person name="McCubbin A.G."/>
            <person name="Shore J.S."/>
        </authorList>
    </citation>
    <scope>NUCLEOTIDE SEQUENCE</scope>
    <source>
        <strain evidence="1">F60SS</strain>
        <tissue evidence="1">Leaves</tissue>
    </source>
</reference>
<protein>
    <submittedName>
        <fullName evidence="1">Uncharacterized protein</fullName>
    </submittedName>
</protein>
<evidence type="ECO:0000313" key="1">
    <source>
        <dbReference type="EMBL" id="KAJ4822450.1"/>
    </source>
</evidence>
<keyword evidence="2" id="KW-1185">Reference proteome</keyword>
<comment type="caution">
    <text evidence="1">The sequence shown here is derived from an EMBL/GenBank/DDBJ whole genome shotgun (WGS) entry which is preliminary data.</text>
</comment>
<sequence length="58" mass="6930">MRDVFLRVRVMKLYAKLPDEVLNWLWHVTYGRRLNLNSQPRTLCNPLIDVCSLKLNCN</sequence>
<name>A0A9Q0IZR5_9ROSI</name>